<comment type="caution">
    <text evidence="1">The sequence shown here is derived from an EMBL/GenBank/DDBJ whole genome shotgun (WGS) entry which is preliminary data.</text>
</comment>
<dbReference type="Proteomes" id="UP001501710">
    <property type="component" value="Unassembled WGS sequence"/>
</dbReference>
<protein>
    <recommendedName>
        <fullName evidence="3">Adenosine deaminase</fullName>
    </recommendedName>
</protein>
<dbReference type="RefSeq" id="WP_344900222.1">
    <property type="nucleotide sequence ID" value="NZ_BAABAS010000016.1"/>
</dbReference>
<name>A0ABP8CAY8_9ACTN</name>
<evidence type="ECO:0000313" key="1">
    <source>
        <dbReference type="EMBL" id="GAA4236852.1"/>
    </source>
</evidence>
<sequence>MRERRFNIHLHLDGTVLVAVATAVALSHHGEIIEHAEALLAAASLTVGLLSRPDADL</sequence>
<organism evidence="1 2">
    <name type="scientific">Actinomadura meridiana</name>
    <dbReference type="NCBI Taxonomy" id="559626"/>
    <lineage>
        <taxon>Bacteria</taxon>
        <taxon>Bacillati</taxon>
        <taxon>Actinomycetota</taxon>
        <taxon>Actinomycetes</taxon>
        <taxon>Streptosporangiales</taxon>
        <taxon>Thermomonosporaceae</taxon>
        <taxon>Actinomadura</taxon>
    </lineage>
</organism>
<dbReference type="EMBL" id="BAABAS010000016">
    <property type="protein sequence ID" value="GAA4236852.1"/>
    <property type="molecule type" value="Genomic_DNA"/>
</dbReference>
<keyword evidence="2" id="KW-1185">Reference proteome</keyword>
<reference evidence="2" key="1">
    <citation type="journal article" date="2019" name="Int. J. Syst. Evol. Microbiol.">
        <title>The Global Catalogue of Microorganisms (GCM) 10K type strain sequencing project: providing services to taxonomists for standard genome sequencing and annotation.</title>
        <authorList>
            <consortium name="The Broad Institute Genomics Platform"/>
            <consortium name="The Broad Institute Genome Sequencing Center for Infectious Disease"/>
            <person name="Wu L."/>
            <person name="Ma J."/>
        </authorList>
    </citation>
    <scope>NUCLEOTIDE SEQUENCE [LARGE SCALE GENOMIC DNA]</scope>
    <source>
        <strain evidence="2">JCM 17440</strain>
    </source>
</reference>
<evidence type="ECO:0000313" key="2">
    <source>
        <dbReference type="Proteomes" id="UP001501710"/>
    </source>
</evidence>
<evidence type="ECO:0008006" key="3">
    <source>
        <dbReference type="Google" id="ProtNLM"/>
    </source>
</evidence>
<gene>
    <name evidence="1" type="ORF">GCM10022254_47450</name>
</gene>
<accession>A0ABP8CAY8</accession>
<proteinExistence type="predicted"/>